<proteinExistence type="predicted"/>
<reference evidence="1" key="1">
    <citation type="submission" date="2018-11" db="EMBL/GenBank/DDBJ databases">
        <authorList>
            <consortium name="Pathogen Informatics"/>
        </authorList>
    </citation>
    <scope>NUCLEOTIDE SEQUENCE</scope>
</reference>
<gene>
    <name evidence="1" type="ORF">PXEA_LOCUS30152</name>
</gene>
<organism evidence="1 2">
    <name type="scientific">Protopolystoma xenopodis</name>
    <dbReference type="NCBI Taxonomy" id="117903"/>
    <lineage>
        <taxon>Eukaryota</taxon>
        <taxon>Metazoa</taxon>
        <taxon>Spiralia</taxon>
        <taxon>Lophotrochozoa</taxon>
        <taxon>Platyhelminthes</taxon>
        <taxon>Monogenea</taxon>
        <taxon>Polyopisthocotylea</taxon>
        <taxon>Polystomatidea</taxon>
        <taxon>Polystomatidae</taxon>
        <taxon>Protopolystoma</taxon>
    </lineage>
</organism>
<comment type="caution">
    <text evidence="1">The sequence shown here is derived from an EMBL/GenBank/DDBJ whole genome shotgun (WGS) entry which is preliminary data.</text>
</comment>
<evidence type="ECO:0000313" key="2">
    <source>
        <dbReference type="Proteomes" id="UP000784294"/>
    </source>
</evidence>
<keyword evidence="2" id="KW-1185">Reference proteome</keyword>
<evidence type="ECO:0000313" key="1">
    <source>
        <dbReference type="EMBL" id="VEL36712.1"/>
    </source>
</evidence>
<name>A0A3S5BRT2_9PLAT</name>
<sequence length="85" mass="9317">MNVTCGLRNLSSFGLMCPFVNCGPLLPSLFLTHTRTGRHLQTLIRARWNTEGQSCLSGQLRSKHSHSLLMAVEVSGGLRFGENAC</sequence>
<dbReference type="AlphaFoldDB" id="A0A3S5BRT2"/>
<accession>A0A3S5BRT2</accession>
<dbReference type="EMBL" id="CAAALY010252970">
    <property type="protein sequence ID" value="VEL36712.1"/>
    <property type="molecule type" value="Genomic_DNA"/>
</dbReference>
<protein>
    <submittedName>
        <fullName evidence="1">Uncharacterized protein</fullName>
    </submittedName>
</protein>
<dbReference type="Proteomes" id="UP000784294">
    <property type="component" value="Unassembled WGS sequence"/>
</dbReference>